<sequence>MTGQSFLPYGRQDISEDDIAAVSAVLRGDFLTTGPMVDAFEAALANRVGAAHAVVCANGTAALHLALAALQLEADGRNCAIVPSITFVATANMARAVGLEVVFADTDPDTALITTDTLAVALERAKQAGLTPRVVLPVHFAGQSPDMDALAALAATEGCVIIDDAAHAIGTISAGGYPVGGSPYAVMTCFSFHPVKTIAMGEGGAVTTQDPALAEALRRLRGHGLTRDPSCFENTEDAFTDGAANPWYYEMPEIGFNYRATDFQCALGLSQMKRLDAFIARRTALIAEYDERLKTLSQHITLLPQQPAQTPAWHLAVALIDFAAAGISRAAVMAILRSHGVGSQVHYIPVHRQPYYARRWPDLTLPGADRYYQRCLSLPLYPTLTAEDMNRVCLALTTALRGQP</sequence>
<reference evidence="5 6" key="1">
    <citation type="submission" date="2020-08" db="EMBL/GenBank/DDBJ databases">
        <title>Genomic Encyclopedia of Type Strains, Phase IV (KMG-IV): sequencing the most valuable type-strain genomes for metagenomic binning, comparative biology and taxonomic classification.</title>
        <authorList>
            <person name="Goeker M."/>
        </authorList>
    </citation>
    <scope>NUCLEOTIDE SEQUENCE [LARGE SCALE GENOMIC DNA]</scope>
    <source>
        <strain evidence="5 6">DSM 11590</strain>
    </source>
</reference>
<dbReference type="AlphaFoldDB" id="A0A7X0DLK0"/>
<dbReference type="InterPro" id="IPR000653">
    <property type="entry name" value="DegT/StrS_aminotransferase"/>
</dbReference>
<dbReference type="GO" id="GO:0008483">
    <property type="term" value="F:transaminase activity"/>
    <property type="evidence" value="ECO:0007669"/>
    <property type="project" value="TreeGrafter"/>
</dbReference>
<gene>
    <name evidence="5" type="ORF">FHS48_000656</name>
</gene>
<evidence type="ECO:0000256" key="4">
    <source>
        <dbReference type="RuleBase" id="RU004508"/>
    </source>
</evidence>
<dbReference type="GO" id="GO:0000271">
    <property type="term" value="P:polysaccharide biosynthetic process"/>
    <property type="evidence" value="ECO:0007669"/>
    <property type="project" value="TreeGrafter"/>
</dbReference>
<feature type="modified residue" description="N6-(pyridoxal phosphate)lysine" evidence="3">
    <location>
        <position position="196"/>
    </location>
</feature>
<dbReference type="EMBL" id="JACIIX010000002">
    <property type="protein sequence ID" value="MBB6209254.1"/>
    <property type="molecule type" value="Genomic_DNA"/>
</dbReference>
<dbReference type="Gene3D" id="3.90.1150.10">
    <property type="entry name" value="Aspartate Aminotransferase, domain 1"/>
    <property type="match status" value="1"/>
</dbReference>
<dbReference type="PANTHER" id="PTHR30244:SF34">
    <property type="entry name" value="DTDP-4-AMINO-4,6-DIDEOXYGALACTOSE TRANSAMINASE"/>
    <property type="match status" value="1"/>
</dbReference>
<dbReference type="Pfam" id="PF01041">
    <property type="entry name" value="DegT_DnrJ_EryC1"/>
    <property type="match status" value="1"/>
</dbReference>
<comment type="caution">
    <text evidence="5">The sequence shown here is derived from an EMBL/GenBank/DDBJ whole genome shotgun (WGS) entry which is preliminary data.</text>
</comment>
<dbReference type="InterPro" id="IPR015424">
    <property type="entry name" value="PyrdxlP-dep_Trfase"/>
</dbReference>
<evidence type="ECO:0000313" key="6">
    <source>
        <dbReference type="Proteomes" id="UP000544872"/>
    </source>
</evidence>
<dbReference type="PANTHER" id="PTHR30244">
    <property type="entry name" value="TRANSAMINASE"/>
    <property type="match status" value="1"/>
</dbReference>
<dbReference type="InterPro" id="IPR015422">
    <property type="entry name" value="PyrdxlP-dep_Trfase_small"/>
</dbReference>
<dbReference type="NCBIfam" id="TIGR03588">
    <property type="entry name" value="PseC"/>
    <property type="match status" value="1"/>
</dbReference>
<dbReference type="PIRSF" id="PIRSF000390">
    <property type="entry name" value="PLP_StrS"/>
    <property type="match status" value="1"/>
</dbReference>
<proteinExistence type="inferred from homology"/>
<evidence type="ECO:0000313" key="5">
    <source>
        <dbReference type="EMBL" id="MBB6209254.1"/>
    </source>
</evidence>
<accession>A0A7X0DLK0</accession>
<feature type="active site" description="Proton acceptor" evidence="2">
    <location>
        <position position="196"/>
    </location>
</feature>
<keyword evidence="3 4" id="KW-0663">Pyridoxal phosphate</keyword>
<protein>
    <submittedName>
        <fullName evidence="5">UDP-4-amino-4, 6-dideoxy-N-acetyl-beta-L-altrosamine transaminase</fullName>
    </submittedName>
</protein>
<dbReference type="InterPro" id="IPR020026">
    <property type="entry name" value="PseC"/>
</dbReference>
<keyword evidence="6" id="KW-1185">Reference proteome</keyword>
<evidence type="ECO:0000256" key="1">
    <source>
        <dbReference type="ARBA" id="ARBA00037999"/>
    </source>
</evidence>
<dbReference type="SUPFAM" id="SSF53383">
    <property type="entry name" value="PLP-dependent transferases"/>
    <property type="match status" value="1"/>
</dbReference>
<evidence type="ECO:0000256" key="3">
    <source>
        <dbReference type="PIRSR" id="PIRSR000390-2"/>
    </source>
</evidence>
<dbReference type="CDD" id="cd00616">
    <property type="entry name" value="AHBA_syn"/>
    <property type="match status" value="1"/>
</dbReference>
<dbReference type="Proteomes" id="UP000544872">
    <property type="component" value="Unassembled WGS sequence"/>
</dbReference>
<dbReference type="GO" id="GO:0030170">
    <property type="term" value="F:pyridoxal phosphate binding"/>
    <property type="evidence" value="ECO:0007669"/>
    <property type="project" value="TreeGrafter"/>
</dbReference>
<dbReference type="Gene3D" id="3.40.640.10">
    <property type="entry name" value="Type I PLP-dependent aspartate aminotransferase-like (Major domain)"/>
    <property type="match status" value="1"/>
</dbReference>
<dbReference type="RefSeq" id="WP_184261415.1">
    <property type="nucleotide sequence ID" value="NZ_JACIIX010000002.1"/>
</dbReference>
<name>A0A7X0DLK0_NOVIT</name>
<evidence type="ECO:0000256" key="2">
    <source>
        <dbReference type="PIRSR" id="PIRSR000390-1"/>
    </source>
</evidence>
<dbReference type="InterPro" id="IPR015421">
    <property type="entry name" value="PyrdxlP-dep_Trfase_major"/>
</dbReference>
<comment type="similarity">
    <text evidence="1 4">Belongs to the DegT/DnrJ/EryC1 family.</text>
</comment>
<organism evidence="5 6">
    <name type="scientific">Novispirillum itersonii</name>
    <name type="common">Aquaspirillum itersonii</name>
    <dbReference type="NCBI Taxonomy" id="189"/>
    <lineage>
        <taxon>Bacteria</taxon>
        <taxon>Pseudomonadati</taxon>
        <taxon>Pseudomonadota</taxon>
        <taxon>Alphaproteobacteria</taxon>
        <taxon>Rhodospirillales</taxon>
        <taxon>Novispirillaceae</taxon>
        <taxon>Novispirillum</taxon>
    </lineage>
</organism>